<proteinExistence type="predicted"/>
<evidence type="ECO:0000313" key="2">
    <source>
        <dbReference type="Proteomes" id="UP001396334"/>
    </source>
</evidence>
<accession>A0ABR2T886</accession>
<evidence type="ECO:0000313" key="1">
    <source>
        <dbReference type="EMBL" id="KAK9033687.1"/>
    </source>
</evidence>
<keyword evidence="2" id="KW-1185">Reference proteome</keyword>
<dbReference type="Proteomes" id="UP001396334">
    <property type="component" value="Unassembled WGS sequence"/>
</dbReference>
<sequence length="102" mass="11611">MSMNWFCRFEMRVLFIECKLSSNGTHMKSIRNLNNKKVLHMKHAVPMASPLLNASFEGFILPSFPNLTQMITNGVNHSIDYCEFTTQPIDKAIPLIGDPILI</sequence>
<dbReference type="EMBL" id="JBBPBN010000007">
    <property type="protein sequence ID" value="KAK9033687.1"/>
    <property type="molecule type" value="Genomic_DNA"/>
</dbReference>
<reference evidence="1 2" key="1">
    <citation type="journal article" date="2024" name="G3 (Bethesda)">
        <title>Genome assembly of Hibiscus sabdariffa L. provides insights into metabolisms of medicinal natural products.</title>
        <authorList>
            <person name="Kim T."/>
        </authorList>
    </citation>
    <scope>NUCLEOTIDE SEQUENCE [LARGE SCALE GENOMIC DNA]</scope>
    <source>
        <strain evidence="1">TK-2024</strain>
        <tissue evidence="1">Old leaves</tissue>
    </source>
</reference>
<gene>
    <name evidence="1" type="ORF">V6N11_049873</name>
</gene>
<name>A0ABR2T886_9ROSI</name>
<protein>
    <submittedName>
        <fullName evidence="1">Uncharacterized protein</fullName>
    </submittedName>
</protein>
<organism evidence="1 2">
    <name type="scientific">Hibiscus sabdariffa</name>
    <name type="common">roselle</name>
    <dbReference type="NCBI Taxonomy" id="183260"/>
    <lineage>
        <taxon>Eukaryota</taxon>
        <taxon>Viridiplantae</taxon>
        <taxon>Streptophyta</taxon>
        <taxon>Embryophyta</taxon>
        <taxon>Tracheophyta</taxon>
        <taxon>Spermatophyta</taxon>
        <taxon>Magnoliopsida</taxon>
        <taxon>eudicotyledons</taxon>
        <taxon>Gunneridae</taxon>
        <taxon>Pentapetalae</taxon>
        <taxon>rosids</taxon>
        <taxon>malvids</taxon>
        <taxon>Malvales</taxon>
        <taxon>Malvaceae</taxon>
        <taxon>Malvoideae</taxon>
        <taxon>Hibiscus</taxon>
    </lineage>
</organism>
<comment type="caution">
    <text evidence="1">The sequence shown here is derived from an EMBL/GenBank/DDBJ whole genome shotgun (WGS) entry which is preliminary data.</text>
</comment>